<dbReference type="RefSeq" id="WP_390253886.1">
    <property type="nucleotide sequence ID" value="NZ_JBHSDT010000008.1"/>
</dbReference>
<dbReference type="Proteomes" id="UP001595882">
    <property type="component" value="Unassembled WGS sequence"/>
</dbReference>
<dbReference type="InterPro" id="IPR013766">
    <property type="entry name" value="Thioredoxin_domain"/>
</dbReference>
<comment type="caution">
    <text evidence="2">The sequence shown here is derived from an EMBL/GenBank/DDBJ whole genome shotgun (WGS) entry which is preliminary data.</text>
</comment>
<keyword evidence="3" id="KW-1185">Reference proteome</keyword>
<organism evidence="2 3">
    <name type="scientific">Gracilibacillus xinjiangensis</name>
    <dbReference type="NCBI Taxonomy" id="1193282"/>
    <lineage>
        <taxon>Bacteria</taxon>
        <taxon>Bacillati</taxon>
        <taxon>Bacillota</taxon>
        <taxon>Bacilli</taxon>
        <taxon>Bacillales</taxon>
        <taxon>Bacillaceae</taxon>
        <taxon>Gracilibacillus</taxon>
    </lineage>
</organism>
<dbReference type="EMBL" id="JBHSDT010000008">
    <property type="protein sequence ID" value="MFC4404861.1"/>
    <property type="molecule type" value="Genomic_DNA"/>
</dbReference>
<sequence>MQDIKEESWNDLNGEKAIIFIHTPFCATCQLAEKMLHVIEQAETSRKIFRMNASYYPEFMKKHKIESVPALVLWDGHTVQEKLYAMESVTKLFEVIELWDQKWRITQ</sequence>
<dbReference type="SUPFAM" id="SSF52833">
    <property type="entry name" value="Thioredoxin-like"/>
    <property type="match status" value="1"/>
</dbReference>
<reference evidence="3" key="1">
    <citation type="journal article" date="2019" name="Int. J. Syst. Evol. Microbiol.">
        <title>The Global Catalogue of Microorganisms (GCM) 10K type strain sequencing project: providing services to taxonomists for standard genome sequencing and annotation.</title>
        <authorList>
            <consortium name="The Broad Institute Genomics Platform"/>
            <consortium name="The Broad Institute Genome Sequencing Center for Infectious Disease"/>
            <person name="Wu L."/>
            <person name="Ma J."/>
        </authorList>
    </citation>
    <scope>NUCLEOTIDE SEQUENCE [LARGE SCALE GENOMIC DNA]</scope>
    <source>
        <strain evidence="3">CCUG 37865</strain>
    </source>
</reference>
<accession>A0ABV8X319</accession>
<dbReference type="Pfam" id="PF00085">
    <property type="entry name" value="Thioredoxin"/>
    <property type="match status" value="1"/>
</dbReference>
<dbReference type="InterPro" id="IPR036249">
    <property type="entry name" value="Thioredoxin-like_sf"/>
</dbReference>
<evidence type="ECO:0000313" key="3">
    <source>
        <dbReference type="Proteomes" id="UP001595882"/>
    </source>
</evidence>
<evidence type="ECO:0000259" key="1">
    <source>
        <dbReference type="Pfam" id="PF00085"/>
    </source>
</evidence>
<evidence type="ECO:0000313" key="2">
    <source>
        <dbReference type="EMBL" id="MFC4404861.1"/>
    </source>
</evidence>
<feature type="domain" description="Thioredoxin" evidence="1">
    <location>
        <begin position="15"/>
        <end position="96"/>
    </location>
</feature>
<gene>
    <name evidence="2" type="ORF">ACFOY7_17455</name>
</gene>
<dbReference type="Gene3D" id="3.40.30.10">
    <property type="entry name" value="Glutaredoxin"/>
    <property type="match status" value="1"/>
</dbReference>
<dbReference type="CDD" id="cd02947">
    <property type="entry name" value="TRX_family"/>
    <property type="match status" value="1"/>
</dbReference>
<proteinExistence type="predicted"/>
<name>A0ABV8X319_9BACI</name>
<protein>
    <submittedName>
        <fullName evidence="2">Thioredoxin family protein</fullName>
    </submittedName>
</protein>